<dbReference type="EMBL" id="CM001222">
    <property type="protein sequence ID" value="KEH26262.1"/>
    <property type="molecule type" value="Genomic_DNA"/>
</dbReference>
<keyword evidence="3" id="KW-1185">Reference proteome</keyword>
<name>A0A072U9C6_MEDTR</name>
<organism evidence="1 3">
    <name type="scientific">Medicago truncatula</name>
    <name type="common">Barrel medic</name>
    <name type="synonym">Medicago tribuloides</name>
    <dbReference type="NCBI Taxonomy" id="3880"/>
    <lineage>
        <taxon>Eukaryota</taxon>
        <taxon>Viridiplantae</taxon>
        <taxon>Streptophyta</taxon>
        <taxon>Embryophyta</taxon>
        <taxon>Tracheophyta</taxon>
        <taxon>Spermatophyta</taxon>
        <taxon>Magnoliopsida</taxon>
        <taxon>eudicotyledons</taxon>
        <taxon>Gunneridae</taxon>
        <taxon>Pentapetalae</taxon>
        <taxon>rosids</taxon>
        <taxon>fabids</taxon>
        <taxon>Fabales</taxon>
        <taxon>Fabaceae</taxon>
        <taxon>Papilionoideae</taxon>
        <taxon>50 kb inversion clade</taxon>
        <taxon>NPAAA clade</taxon>
        <taxon>Hologalegina</taxon>
        <taxon>IRL clade</taxon>
        <taxon>Trifolieae</taxon>
        <taxon>Medicago</taxon>
    </lineage>
</organism>
<sequence>MDNLFLSRKRNRQGYVYGFVRYVNVRDTGKLLKALNNVTLGNFRVWAKVARFKMLYGEAIPVIRTRITDAGFDDLDIIPLGADKVYIRCFSNTDVMQVIDTARDFFNLFFSHIVRWNKDIVKFERGVWVRIYGILIHAWNSSFFKLAVLDCGRFLRLDNCTVAKDRFDHARILLAMSSLEVINVTEKIVIDGVLVKVKIIEEWGLARGEDACLLDEEDAESKVSLPDNNYEEDFHDLQDNVNDLVNNLAEDWVEKEKETKCIFPTKNLVASKQKDGKLSSDEIYVN</sequence>
<dbReference type="InterPro" id="IPR035979">
    <property type="entry name" value="RBD_domain_sf"/>
</dbReference>
<dbReference type="HOGENOM" id="CLU_974437_0_0_1"/>
<dbReference type="GO" id="GO:0003676">
    <property type="term" value="F:nucleic acid binding"/>
    <property type="evidence" value="ECO:0007669"/>
    <property type="project" value="InterPro"/>
</dbReference>
<reference evidence="1 3" key="2">
    <citation type="journal article" date="2014" name="BMC Genomics">
        <title>An improved genome release (version Mt4.0) for the model legume Medicago truncatula.</title>
        <authorList>
            <person name="Tang H."/>
            <person name="Krishnakumar V."/>
            <person name="Bidwell S."/>
            <person name="Rosen B."/>
            <person name="Chan A."/>
            <person name="Zhou S."/>
            <person name="Gentzbittel L."/>
            <person name="Childs K.L."/>
            <person name="Yandell M."/>
            <person name="Gundlach H."/>
            <person name="Mayer K.F."/>
            <person name="Schwartz D.C."/>
            <person name="Town C.D."/>
        </authorList>
    </citation>
    <scope>GENOME REANNOTATION</scope>
    <source>
        <strain evidence="1">A17</strain>
        <strain evidence="2 3">cv. Jemalong A17</strain>
    </source>
</reference>
<proteinExistence type="predicted"/>
<evidence type="ECO:0000313" key="2">
    <source>
        <dbReference type="EnsemblPlants" id="KEH26262"/>
    </source>
</evidence>
<reference evidence="2" key="3">
    <citation type="submission" date="2015-04" db="UniProtKB">
        <authorList>
            <consortium name="EnsemblPlants"/>
        </authorList>
    </citation>
    <scope>IDENTIFICATION</scope>
    <source>
        <strain evidence="2">cv. Jemalong A17</strain>
    </source>
</reference>
<dbReference type="AlphaFoldDB" id="A0A072U9C6"/>
<gene>
    <name evidence="1" type="ordered locus">MTR_6g048830</name>
</gene>
<dbReference type="PANTHER" id="PTHR34427">
    <property type="entry name" value="DUF4283 DOMAIN PROTEIN"/>
    <property type="match status" value="1"/>
</dbReference>
<dbReference type="PANTHER" id="PTHR34427:SF5">
    <property type="entry name" value="DUF4283 DOMAIN-CONTAINING PROTEIN"/>
    <property type="match status" value="1"/>
</dbReference>
<dbReference type="EnsemblPlants" id="KEH26262">
    <property type="protein sequence ID" value="KEH26262"/>
    <property type="gene ID" value="MTR_6g048830"/>
</dbReference>
<evidence type="ECO:0000313" key="1">
    <source>
        <dbReference type="EMBL" id="KEH26262.1"/>
    </source>
</evidence>
<evidence type="ECO:0000313" key="3">
    <source>
        <dbReference type="Proteomes" id="UP000002051"/>
    </source>
</evidence>
<protein>
    <submittedName>
        <fullName evidence="1">DUF4283 domain protein</fullName>
    </submittedName>
</protein>
<reference evidence="1 3" key="1">
    <citation type="journal article" date="2011" name="Nature">
        <title>The Medicago genome provides insight into the evolution of rhizobial symbioses.</title>
        <authorList>
            <person name="Young N.D."/>
            <person name="Debelle F."/>
            <person name="Oldroyd G.E."/>
            <person name="Geurts R."/>
            <person name="Cannon S.B."/>
            <person name="Udvardi M.K."/>
            <person name="Benedito V.A."/>
            <person name="Mayer K.F."/>
            <person name="Gouzy J."/>
            <person name="Schoof H."/>
            <person name="Van de Peer Y."/>
            <person name="Proost S."/>
            <person name="Cook D.R."/>
            <person name="Meyers B.C."/>
            <person name="Spannagl M."/>
            <person name="Cheung F."/>
            <person name="De Mita S."/>
            <person name="Krishnakumar V."/>
            <person name="Gundlach H."/>
            <person name="Zhou S."/>
            <person name="Mudge J."/>
            <person name="Bharti A.K."/>
            <person name="Murray J.D."/>
            <person name="Naoumkina M.A."/>
            <person name="Rosen B."/>
            <person name="Silverstein K.A."/>
            <person name="Tang H."/>
            <person name="Rombauts S."/>
            <person name="Zhao P.X."/>
            <person name="Zhou P."/>
            <person name="Barbe V."/>
            <person name="Bardou P."/>
            <person name="Bechner M."/>
            <person name="Bellec A."/>
            <person name="Berger A."/>
            <person name="Berges H."/>
            <person name="Bidwell S."/>
            <person name="Bisseling T."/>
            <person name="Choisne N."/>
            <person name="Couloux A."/>
            <person name="Denny R."/>
            <person name="Deshpande S."/>
            <person name="Dai X."/>
            <person name="Doyle J.J."/>
            <person name="Dudez A.M."/>
            <person name="Farmer A.D."/>
            <person name="Fouteau S."/>
            <person name="Franken C."/>
            <person name="Gibelin C."/>
            <person name="Gish J."/>
            <person name="Goldstein S."/>
            <person name="Gonzalez A.J."/>
            <person name="Green P.J."/>
            <person name="Hallab A."/>
            <person name="Hartog M."/>
            <person name="Hua A."/>
            <person name="Humphray S.J."/>
            <person name="Jeong D.H."/>
            <person name="Jing Y."/>
            <person name="Jocker A."/>
            <person name="Kenton S.M."/>
            <person name="Kim D.J."/>
            <person name="Klee K."/>
            <person name="Lai H."/>
            <person name="Lang C."/>
            <person name="Lin S."/>
            <person name="Macmil S.L."/>
            <person name="Magdelenat G."/>
            <person name="Matthews L."/>
            <person name="McCorrison J."/>
            <person name="Monaghan E.L."/>
            <person name="Mun J.H."/>
            <person name="Najar F.Z."/>
            <person name="Nicholson C."/>
            <person name="Noirot C."/>
            <person name="O'Bleness M."/>
            <person name="Paule C.R."/>
            <person name="Poulain J."/>
            <person name="Prion F."/>
            <person name="Qin B."/>
            <person name="Qu C."/>
            <person name="Retzel E.F."/>
            <person name="Riddle C."/>
            <person name="Sallet E."/>
            <person name="Samain S."/>
            <person name="Samson N."/>
            <person name="Sanders I."/>
            <person name="Saurat O."/>
            <person name="Scarpelli C."/>
            <person name="Schiex T."/>
            <person name="Segurens B."/>
            <person name="Severin A.J."/>
            <person name="Sherrier D.J."/>
            <person name="Shi R."/>
            <person name="Sims S."/>
            <person name="Singer S.R."/>
            <person name="Sinharoy S."/>
            <person name="Sterck L."/>
            <person name="Viollet A."/>
            <person name="Wang B.B."/>
            <person name="Wang K."/>
            <person name="Wang M."/>
            <person name="Wang X."/>
            <person name="Warfsmann J."/>
            <person name="Weissenbach J."/>
            <person name="White D.D."/>
            <person name="White J.D."/>
            <person name="Wiley G.B."/>
            <person name="Wincker P."/>
            <person name="Xing Y."/>
            <person name="Yang L."/>
            <person name="Yao Z."/>
            <person name="Ying F."/>
            <person name="Zhai J."/>
            <person name="Zhou L."/>
            <person name="Zuber A."/>
            <person name="Denarie J."/>
            <person name="Dixon R.A."/>
            <person name="May G.D."/>
            <person name="Schwartz D.C."/>
            <person name="Rogers J."/>
            <person name="Quetier F."/>
            <person name="Town C.D."/>
            <person name="Roe B.A."/>
        </authorList>
    </citation>
    <scope>NUCLEOTIDE SEQUENCE [LARGE SCALE GENOMIC DNA]</scope>
    <source>
        <strain evidence="1">A17</strain>
        <strain evidence="2 3">cv. Jemalong A17</strain>
    </source>
</reference>
<dbReference type="SUPFAM" id="SSF54928">
    <property type="entry name" value="RNA-binding domain, RBD"/>
    <property type="match status" value="1"/>
</dbReference>
<accession>A0A072U9C6</accession>
<dbReference type="Proteomes" id="UP000002051">
    <property type="component" value="Chromosome 6"/>
</dbReference>